<proteinExistence type="predicted"/>
<dbReference type="Proteomes" id="UP000309016">
    <property type="component" value="Chromosome"/>
</dbReference>
<feature type="domain" description="General stress protein FMN-binding split barrel" evidence="1">
    <location>
        <begin position="10"/>
        <end position="157"/>
    </location>
</feature>
<dbReference type="AlphaFoldDB" id="A0A5B7X2P5"/>
<organism evidence="2 3">
    <name type="scientific">Antarcticibacterium flavum</name>
    <dbReference type="NCBI Taxonomy" id="2058175"/>
    <lineage>
        <taxon>Bacteria</taxon>
        <taxon>Pseudomonadati</taxon>
        <taxon>Bacteroidota</taxon>
        <taxon>Flavobacteriia</taxon>
        <taxon>Flavobacteriales</taxon>
        <taxon>Flavobacteriaceae</taxon>
        <taxon>Antarcticibacterium</taxon>
    </lineage>
</organism>
<dbReference type="PANTHER" id="PTHR34818">
    <property type="entry name" value="PROTEIN BLI-3"/>
    <property type="match status" value="1"/>
</dbReference>
<dbReference type="Gene3D" id="2.30.110.10">
    <property type="entry name" value="Electron Transport, Fmn-binding Protein, Chain A"/>
    <property type="match status" value="1"/>
</dbReference>
<evidence type="ECO:0000313" key="2">
    <source>
        <dbReference type="EMBL" id="QCY68972.1"/>
    </source>
</evidence>
<dbReference type="RefSeq" id="WP_139065555.1">
    <property type="nucleotide sequence ID" value="NZ_CP040812.1"/>
</dbReference>
<evidence type="ECO:0000259" key="1">
    <source>
        <dbReference type="Pfam" id="PF16242"/>
    </source>
</evidence>
<dbReference type="Pfam" id="PF16242">
    <property type="entry name" value="Pyrid_ox_like"/>
    <property type="match status" value="1"/>
</dbReference>
<sequence length="166" mass="18523">MSTENLTSKEALEKMTSLVDDIKFTMLLTDLDTQPISAVPMTTKKVDEHGDIWFLSGLNSDHNSNIVKNPKVQLLYSAPGDMEFISIYGDATISTDKAVLEELYNKKDDAWFTGVDDPNLTAIKVVPKEAYFWDTKDNKYVSLFKMGISAITGDKADIGEKGKLKF</sequence>
<dbReference type="PANTHER" id="PTHR34818:SF1">
    <property type="entry name" value="PROTEIN BLI-3"/>
    <property type="match status" value="1"/>
</dbReference>
<dbReference type="InterPro" id="IPR012349">
    <property type="entry name" value="Split_barrel_FMN-bd"/>
</dbReference>
<name>A0A5B7X2P5_9FLAO</name>
<dbReference type="OrthoDB" id="1432662at2"/>
<dbReference type="InterPro" id="IPR052917">
    <property type="entry name" value="Stress-Dev_Protein"/>
</dbReference>
<dbReference type="EMBL" id="CP040812">
    <property type="protein sequence ID" value="QCY68972.1"/>
    <property type="molecule type" value="Genomic_DNA"/>
</dbReference>
<protein>
    <submittedName>
        <fullName evidence="2">General stress protein</fullName>
    </submittedName>
</protein>
<accession>A0A5B7X2P5</accession>
<keyword evidence="3" id="KW-1185">Reference proteome</keyword>
<evidence type="ECO:0000313" key="3">
    <source>
        <dbReference type="Proteomes" id="UP000309016"/>
    </source>
</evidence>
<reference evidence="2 3" key="1">
    <citation type="submission" date="2019-06" db="EMBL/GenBank/DDBJ databases">
        <title>Complete genome sequence of Antarcticibacterium flavum KCTC 52984T from an Antarctic marine sediment.</title>
        <authorList>
            <person name="Lee Y.M."/>
            <person name="Shin S.C."/>
        </authorList>
    </citation>
    <scope>NUCLEOTIDE SEQUENCE [LARGE SCALE GENOMIC DNA]</scope>
    <source>
        <strain evidence="2 3">KCTC 52984</strain>
    </source>
</reference>
<dbReference type="KEGG" id="afla:FHG64_05890"/>
<dbReference type="SUPFAM" id="SSF50475">
    <property type="entry name" value="FMN-binding split barrel"/>
    <property type="match status" value="1"/>
</dbReference>
<dbReference type="InterPro" id="IPR038725">
    <property type="entry name" value="YdaG_split_barrel_FMN-bd"/>
</dbReference>
<gene>
    <name evidence="2" type="ORF">FHG64_05890</name>
</gene>